<evidence type="ECO:0000313" key="2">
    <source>
        <dbReference type="Proteomes" id="UP000887540"/>
    </source>
</evidence>
<feature type="region of interest" description="Disordered" evidence="1">
    <location>
        <begin position="1"/>
        <end position="26"/>
    </location>
</feature>
<keyword evidence="2" id="KW-1185">Reference proteome</keyword>
<evidence type="ECO:0000256" key="1">
    <source>
        <dbReference type="SAM" id="MobiDB-lite"/>
    </source>
</evidence>
<dbReference type="GO" id="GO:0003676">
    <property type="term" value="F:nucleic acid binding"/>
    <property type="evidence" value="ECO:0007669"/>
    <property type="project" value="InterPro"/>
</dbReference>
<dbReference type="AlphaFoldDB" id="A0A914DDQ3"/>
<protein>
    <submittedName>
        <fullName evidence="3">Uncharacterized protein</fullName>
    </submittedName>
</protein>
<proteinExistence type="predicted"/>
<organism evidence="2 3">
    <name type="scientific">Acrobeloides nanus</name>
    <dbReference type="NCBI Taxonomy" id="290746"/>
    <lineage>
        <taxon>Eukaryota</taxon>
        <taxon>Metazoa</taxon>
        <taxon>Ecdysozoa</taxon>
        <taxon>Nematoda</taxon>
        <taxon>Chromadorea</taxon>
        <taxon>Rhabditida</taxon>
        <taxon>Tylenchina</taxon>
        <taxon>Cephalobomorpha</taxon>
        <taxon>Cephaloboidea</taxon>
        <taxon>Cephalobidae</taxon>
        <taxon>Acrobeloides</taxon>
    </lineage>
</organism>
<dbReference type="InterPro" id="IPR036397">
    <property type="entry name" value="RNaseH_sf"/>
</dbReference>
<evidence type="ECO:0000313" key="3">
    <source>
        <dbReference type="WBParaSite" id="ACRNAN_scaffold22679.g22198.t1"/>
    </source>
</evidence>
<sequence>MAQPKPRPQPNRASLEGLEAPSRRKKIQNKTELVRALQEEWNRIPVDTLRGLVESMPQRMKAFIRSKGYPTKY</sequence>
<name>A0A914DDQ3_9BILA</name>
<dbReference type="Proteomes" id="UP000887540">
    <property type="component" value="Unplaced"/>
</dbReference>
<dbReference type="Gene3D" id="3.30.420.10">
    <property type="entry name" value="Ribonuclease H-like superfamily/Ribonuclease H"/>
    <property type="match status" value="1"/>
</dbReference>
<reference evidence="3" key="1">
    <citation type="submission" date="2022-11" db="UniProtKB">
        <authorList>
            <consortium name="WormBaseParasite"/>
        </authorList>
    </citation>
    <scope>IDENTIFICATION</scope>
</reference>
<dbReference type="WBParaSite" id="ACRNAN_scaffold22679.g22198.t1">
    <property type="protein sequence ID" value="ACRNAN_scaffold22679.g22198.t1"/>
    <property type="gene ID" value="ACRNAN_scaffold22679.g22198"/>
</dbReference>
<accession>A0A914DDQ3</accession>